<evidence type="ECO:0000313" key="1">
    <source>
        <dbReference type="EMBL" id="QHT67007.1"/>
    </source>
</evidence>
<keyword evidence="2" id="KW-1185">Reference proteome</keyword>
<reference evidence="1 2" key="1">
    <citation type="submission" date="2020-01" db="EMBL/GenBank/DDBJ databases">
        <authorList>
            <person name="Kim M.K."/>
        </authorList>
    </citation>
    <scope>NUCLEOTIDE SEQUENCE [LARGE SCALE GENOMIC DNA]</scope>
    <source>
        <strain evidence="1 2">172606-1</strain>
    </source>
</reference>
<dbReference type="Proteomes" id="UP000480178">
    <property type="component" value="Chromosome"/>
</dbReference>
<sequence>MKLTKKLLIGIPIMLLLLLSAMITDYYNNHKMLDQQYYFDIYLSGFITNYLGIQKEERNALFVGECEHTVSREGLKPNLTKWRLHYSFDSEDNNYMLVSNKPNPPYVPELFTIYNPKHIGYGQNFKIEMSNYTSHPHTFWFEEKIEGSWKKTNDVTIIEEDKVNYIYDYTVFEGRDDTTGFDTMEVDYWLVNNPGLQKATFNGSNIDYLIFGKKLKIGKYRLVARIEKHGEFYSEFEIVKIRPLEWKIKKEDFFNPDSLILTLKNTSGERFYHVSWEREHPVVFTKFRVFTNGNSEESDLDISYDCGTGLSNLPIYSDEEITFDYGSPFTMFMDPPAVDSPGFMDEFRQYYGDSLQIQFYIPTYSVSYFSRYEDQIVVSPPITLHTDELLSKWIEHRKKHGKTNPKFSQLIK</sequence>
<organism evidence="1 2">
    <name type="scientific">Rhodocytophaga rosea</name>
    <dbReference type="NCBI Taxonomy" id="2704465"/>
    <lineage>
        <taxon>Bacteria</taxon>
        <taxon>Pseudomonadati</taxon>
        <taxon>Bacteroidota</taxon>
        <taxon>Cytophagia</taxon>
        <taxon>Cytophagales</taxon>
        <taxon>Rhodocytophagaceae</taxon>
        <taxon>Rhodocytophaga</taxon>
    </lineage>
</organism>
<dbReference type="EMBL" id="CP048222">
    <property type="protein sequence ID" value="QHT67007.1"/>
    <property type="molecule type" value="Genomic_DNA"/>
</dbReference>
<gene>
    <name evidence="1" type="ORF">GXP67_10290</name>
</gene>
<name>A0A6C0GGC3_9BACT</name>
<protein>
    <submittedName>
        <fullName evidence="1">Uncharacterized protein</fullName>
    </submittedName>
</protein>
<dbReference type="KEGG" id="rhoz:GXP67_10290"/>
<dbReference type="RefSeq" id="WP_162443051.1">
    <property type="nucleotide sequence ID" value="NZ_CP048222.1"/>
</dbReference>
<evidence type="ECO:0000313" key="2">
    <source>
        <dbReference type="Proteomes" id="UP000480178"/>
    </source>
</evidence>
<accession>A0A6C0GGC3</accession>
<proteinExistence type="predicted"/>
<dbReference type="AlphaFoldDB" id="A0A6C0GGC3"/>